<dbReference type="OrthoDB" id="9939972at2"/>
<evidence type="ECO:0000313" key="2">
    <source>
        <dbReference type="EMBL" id="KUG08159.1"/>
    </source>
</evidence>
<proteinExistence type="predicted"/>
<sequence>MNLLLLFCLLALCLYAFRDGVWKRDQWAITGLPEPENKPNPAPTAAQYQLRTPKAAPRPRPYDPRLNSVLLDGYRPLNDEPAPRVTAPRPAESAAVT</sequence>
<reference evidence="2 3" key="1">
    <citation type="submission" date="2015-11" db="EMBL/GenBank/DDBJ databases">
        <title>Solirubrum puertoriconensis gen. nov. an environmental bacteria isolated in Puerto Rico.</title>
        <authorList>
            <person name="Cuebas-Irizarry M.F."/>
            <person name="Montalvo-Rodriguez R."/>
        </authorList>
    </citation>
    <scope>NUCLEOTIDE SEQUENCE [LARGE SCALE GENOMIC DNA]</scope>
    <source>
        <strain evidence="2 3">MC1A</strain>
    </source>
</reference>
<name>A0A9X0HLT4_SOLP1</name>
<protein>
    <submittedName>
        <fullName evidence="2">Uncharacterized protein</fullName>
    </submittedName>
</protein>
<dbReference type="AlphaFoldDB" id="A0A9X0HLT4"/>
<organism evidence="2 3">
    <name type="scientific">Solirubrum puertoriconensis</name>
    <dbReference type="NCBI Taxonomy" id="1751427"/>
    <lineage>
        <taxon>Bacteria</taxon>
        <taxon>Pseudomonadati</taxon>
        <taxon>Bacteroidota</taxon>
        <taxon>Cytophagia</taxon>
        <taxon>Cytophagales</taxon>
    </lineage>
</organism>
<dbReference type="Proteomes" id="UP000054223">
    <property type="component" value="Unassembled WGS sequence"/>
</dbReference>
<accession>A0A9X0HLT4</accession>
<gene>
    <name evidence="2" type="ORF">ASU33_08170</name>
</gene>
<dbReference type="RefSeq" id="WP_059069319.1">
    <property type="nucleotide sequence ID" value="NZ_LNAL01000006.1"/>
</dbReference>
<comment type="caution">
    <text evidence="2">The sequence shown here is derived from an EMBL/GenBank/DDBJ whole genome shotgun (WGS) entry which is preliminary data.</text>
</comment>
<evidence type="ECO:0000256" key="1">
    <source>
        <dbReference type="SAM" id="MobiDB-lite"/>
    </source>
</evidence>
<keyword evidence="3" id="KW-1185">Reference proteome</keyword>
<dbReference type="EMBL" id="LNAL01000006">
    <property type="protein sequence ID" value="KUG08159.1"/>
    <property type="molecule type" value="Genomic_DNA"/>
</dbReference>
<evidence type="ECO:0000313" key="3">
    <source>
        <dbReference type="Proteomes" id="UP000054223"/>
    </source>
</evidence>
<feature type="region of interest" description="Disordered" evidence="1">
    <location>
        <begin position="31"/>
        <end position="97"/>
    </location>
</feature>